<sequence>MTNVHDLSTEDKYNLYPFCDHEYTPLKQVLMCPPSYFRISEVINETQRHFVDEKIDAGRATAQFDQLVTVLKSHGVEVLLLQPDPRFPEQVYTRDIGFTLGNLFFQASLSEEIRQKEEVVLDKWLIKQEILSFEIDNGTIEGGDVFIDGDQVLIGISDRTSLSAVYALQSEWEQFNIKPIPFTKKYLHLDCVFNILSAQDGLIYPPAFAETELKWLSKNRDLIEVTAEEQFGLATNIISIGNRVVISHPQQKRINQELRTRGYTVEEVDVSEIVKGGGAFRCITLPILR</sequence>
<evidence type="ECO:0000313" key="1">
    <source>
        <dbReference type="EMBL" id="MBD1373821.1"/>
    </source>
</evidence>
<dbReference type="GO" id="GO:0016990">
    <property type="term" value="F:arginine deiminase activity"/>
    <property type="evidence" value="ECO:0007669"/>
    <property type="project" value="TreeGrafter"/>
</dbReference>
<dbReference type="SUPFAM" id="SSF55909">
    <property type="entry name" value="Pentein"/>
    <property type="match status" value="1"/>
</dbReference>
<organism evidence="1 2">
    <name type="scientific">Polycladospora coralii</name>
    <dbReference type="NCBI Taxonomy" id="2771432"/>
    <lineage>
        <taxon>Bacteria</taxon>
        <taxon>Bacillati</taxon>
        <taxon>Bacillota</taxon>
        <taxon>Bacilli</taxon>
        <taxon>Bacillales</taxon>
        <taxon>Thermoactinomycetaceae</taxon>
        <taxon>Polycladospora</taxon>
    </lineage>
</organism>
<comment type="caution">
    <text evidence="1">The sequence shown here is derived from an EMBL/GenBank/DDBJ whole genome shotgun (WGS) entry which is preliminary data.</text>
</comment>
<name>A0A926NBF9_9BACL</name>
<accession>A0A926NBF9</accession>
<dbReference type="Gene3D" id="3.75.10.10">
    <property type="entry name" value="L-arginine/glycine Amidinotransferase, Chain A"/>
    <property type="match status" value="1"/>
</dbReference>
<dbReference type="GO" id="GO:0019546">
    <property type="term" value="P:L-arginine deiminase pathway"/>
    <property type="evidence" value="ECO:0007669"/>
    <property type="project" value="TreeGrafter"/>
</dbReference>
<dbReference type="EMBL" id="JACXAH010000039">
    <property type="protein sequence ID" value="MBD1373821.1"/>
    <property type="molecule type" value="Genomic_DNA"/>
</dbReference>
<dbReference type="RefSeq" id="WP_191141119.1">
    <property type="nucleotide sequence ID" value="NZ_JACXAG020000014.1"/>
</dbReference>
<dbReference type="Proteomes" id="UP000661691">
    <property type="component" value="Unassembled WGS sequence"/>
</dbReference>
<dbReference type="Pfam" id="PF19420">
    <property type="entry name" value="DDAH_eukar"/>
    <property type="match status" value="1"/>
</dbReference>
<dbReference type="PANTHER" id="PTHR47271:SF2">
    <property type="entry name" value="ARGININE DEIMINASE"/>
    <property type="match status" value="1"/>
</dbReference>
<keyword evidence="2" id="KW-1185">Reference proteome</keyword>
<gene>
    <name evidence="1" type="ORF">IC620_15865</name>
</gene>
<dbReference type="PANTHER" id="PTHR47271">
    <property type="entry name" value="ARGININE DEIMINASE"/>
    <property type="match status" value="1"/>
</dbReference>
<protein>
    <recommendedName>
        <fullName evidence="3">Amidinotransferase</fullName>
    </recommendedName>
</protein>
<dbReference type="AlphaFoldDB" id="A0A926NBF9"/>
<reference evidence="1" key="1">
    <citation type="submission" date="2020-09" db="EMBL/GenBank/DDBJ databases">
        <title>A novel bacterium of genus Hazenella, isolated from South China Sea.</title>
        <authorList>
            <person name="Huang H."/>
            <person name="Mo K."/>
            <person name="Hu Y."/>
        </authorList>
    </citation>
    <scope>NUCLEOTIDE SEQUENCE</scope>
    <source>
        <strain evidence="1">IB182357</strain>
    </source>
</reference>
<evidence type="ECO:0008006" key="3">
    <source>
        <dbReference type="Google" id="ProtNLM"/>
    </source>
</evidence>
<evidence type="ECO:0000313" key="2">
    <source>
        <dbReference type="Proteomes" id="UP000661691"/>
    </source>
</evidence>
<proteinExistence type="predicted"/>